<evidence type="ECO:0000313" key="2">
    <source>
        <dbReference type="EMBL" id="KFD22591.1"/>
    </source>
</evidence>
<name>A0A085JQ45_9GAMM</name>
<dbReference type="PANTHER" id="PTHR43328">
    <property type="entry name" value="ACETYLTRANSFERASE-RELATED"/>
    <property type="match status" value="1"/>
</dbReference>
<dbReference type="Pfam" id="PF00583">
    <property type="entry name" value="Acetyltransf_1"/>
    <property type="match status" value="1"/>
</dbReference>
<gene>
    <name evidence="2" type="ORF">GTPT_0168</name>
</gene>
<dbReference type="Proteomes" id="UP000028602">
    <property type="component" value="Unassembled WGS sequence"/>
</dbReference>
<reference evidence="2 3" key="1">
    <citation type="submission" date="2014-05" db="EMBL/GenBank/DDBJ databases">
        <title>ATOL: Assembling a taxonomically balanced genome-scale reconstruction of the evolutionary history of the Enterobacteriaceae.</title>
        <authorList>
            <person name="Plunkett G.III."/>
            <person name="Neeno-Eckwall E.C."/>
            <person name="Glasner J.D."/>
            <person name="Perna N.T."/>
        </authorList>
    </citation>
    <scope>NUCLEOTIDE SEQUENCE [LARGE SCALE GENOMIC DNA]</scope>
    <source>
        <strain evidence="2 3">ATCC 33301</strain>
    </source>
</reference>
<dbReference type="eggNOG" id="COG1670">
    <property type="taxonomic scope" value="Bacteria"/>
</dbReference>
<accession>A0A085JQ45</accession>
<comment type="caution">
    <text evidence="2">The sequence shown here is derived from an EMBL/GenBank/DDBJ whole genome shotgun (WGS) entry which is preliminary data.</text>
</comment>
<dbReference type="PANTHER" id="PTHR43328:SF1">
    <property type="entry name" value="N-ACETYLTRANSFERASE DOMAIN-CONTAINING PROTEIN"/>
    <property type="match status" value="1"/>
</dbReference>
<dbReference type="RefSeq" id="WP_051170706.1">
    <property type="nucleotide sequence ID" value="NZ_ATMJ01000010.1"/>
</dbReference>
<protein>
    <submittedName>
        <fullName evidence="2">Acetyltransferase</fullName>
    </submittedName>
</protein>
<dbReference type="InterPro" id="IPR016181">
    <property type="entry name" value="Acyl_CoA_acyltransferase"/>
</dbReference>
<proteinExistence type="predicted"/>
<dbReference type="SUPFAM" id="SSF55729">
    <property type="entry name" value="Acyl-CoA N-acyltransferases (Nat)"/>
    <property type="match status" value="1"/>
</dbReference>
<keyword evidence="3" id="KW-1185">Reference proteome</keyword>
<dbReference type="PROSITE" id="PS51186">
    <property type="entry name" value="GNAT"/>
    <property type="match status" value="1"/>
</dbReference>
<dbReference type="CDD" id="cd04301">
    <property type="entry name" value="NAT_SF"/>
    <property type="match status" value="1"/>
</dbReference>
<keyword evidence="2" id="KW-0808">Transferase</keyword>
<dbReference type="InterPro" id="IPR000182">
    <property type="entry name" value="GNAT_dom"/>
</dbReference>
<dbReference type="GO" id="GO:0016747">
    <property type="term" value="F:acyltransferase activity, transferring groups other than amino-acyl groups"/>
    <property type="evidence" value="ECO:0007669"/>
    <property type="project" value="InterPro"/>
</dbReference>
<dbReference type="EMBL" id="JMPR01000004">
    <property type="protein sequence ID" value="KFD22591.1"/>
    <property type="molecule type" value="Genomic_DNA"/>
</dbReference>
<evidence type="ECO:0000313" key="3">
    <source>
        <dbReference type="Proteomes" id="UP000028602"/>
    </source>
</evidence>
<evidence type="ECO:0000259" key="1">
    <source>
        <dbReference type="PROSITE" id="PS51186"/>
    </source>
</evidence>
<feature type="domain" description="N-acetyltransferase" evidence="1">
    <location>
        <begin position="3"/>
        <end position="160"/>
    </location>
</feature>
<dbReference type="Gene3D" id="3.40.630.30">
    <property type="match status" value="1"/>
</dbReference>
<dbReference type="AlphaFoldDB" id="A0A085JQ45"/>
<organism evidence="2 3">
    <name type="scientific">Tatumella ptyseos ATCC 33301</name>
    <dbReference type="NCBI Taxonomy" id="1005995"/>
    <lineage>
        <taxon>Bacteria</taxon>
        <taxon>Pseudomonadati</taxon>
        <taxon>Pseudomonadota</taxon>
        <taxon>Gammaproteobacteria</taxon>
        <taxon>Enterobacterales</taxon>
        <taxon>Erwiniaceae</taxon>
        <taxon>Tatumella</taxon>
    </lineage>
</organism>
<sequence length="171" mass="19274">MDIVIRAVELKDAEQLKSIYSQKNVQENMLQLPAPSLSYWESRIQNYTEKGWIGFVAEIEGVVVGELVIFTQQHVRLRHVVSFGVAVDINHSGKGIGKQLILFCQEYAFQWLAAKRLELEVFASNDSAIRLYENLGFEIEGKKRNAALKNGEYPGCFPYVKISHLTSGPGV</sequence>
<dbReference type="OrthoDB" id="336415at2"/>